<dbReference type="EMBL" id="DYTQ01000049">
    <property type="protein sequence ID" value="HJH23732.1"/>
    <property type="molecule type" value="Genomic_DNA"/>
</dbReference>
<gene>
    <name evidence="3" type="ORF">GGR41_000005</name>
    <name evidence="2" type="ORF">K8U84_04175</name>
</gene>
<reference evidence="2" key="2">
    <citation type="journal article" date="2021" name="PeerJ">
        <title>Extensive microbial diversity within the chicken gut microbiome revealed by metagenomics and culture.</title>
        <authorList>
            <person name="Gilroy R."/>
            <person name="Ravi A."/>
            <person name="Getino M."/>
            <person name="Pursley I."/>
            <person name="Horton D.L."/>
            <person name="Alikhan N.F."/>
            <person name="Baker D."/>
            <person name="Gharbi K."/>
            <person name="Hall N."/>
            <person name="Watson M."/>
            <person name="Adriaenssens E.M."/>
            <person name="Foster-Nyarko E."/>
            <person name="Jarju S."/>
            <person name="Secka A."/>
            <person name="Antonio M."/>
            <person name="Oren A."/>
            <person name="Chaudhuri R.R."/>
            <person name="La Ragione R."/>
            <person name="Hildebrand F."/>
            <person name="Pallen M.J."/>
        </authorList>
    </citation>
    <scope>NUCLEOTIDE SEQUENCE</scope>
    <source>
        <strain evidence="2">CHK175-13533</strain>
    </source>
</reference>
<evidence type="ECO:0000313" key="4">
    <source>
        <dbReference type="Proteomes" id="UP000700248"/>
    </source>
</evidence>
<evidence type="ECO:0000313" key="5">
    <source>
        <dbReference type="Proteomes" id="UP000783934"/>
    </source>
</evidence>
<reference evidence="3 5" key="1">
    <citation type="submission" date="2020-03" db="EMBL/GenBank/DDBJ databases">
        <title>Genomic Encyclopedia of Type Strains, Phase IV (KMG-IV): sequencing the most valuable type-strain genomes for metagenomic binning, comparative biology and taxonomic classification.</title>
        <authorList>
            <person name="Goeker M."/>
        </authorList>
    </citation>
    <scope>NUCLEOTIDE SEQUENCE [LARGE SCALE GENOMIC DNA]</scope>
    <source>
        <strain evidence="3 5">DSM 26613</strain>
    </source>
</reference>
<evidence type="ECO:0000313" key="3">
    <source>
        <dbReference type="EMBL" id="NJB63784.1"/>
    </source>
</evidence>
<proteinExistence type="predicted"/>
<name>A0A9D2VFE6_9BURK</name>
<sequence>MLRKLCLALSPLLFTACTTLSDMPVGTPLSELHRQFGQPSVACPPQSPQRFIWTQQPFGQLAWAADVNEQQELIRMTQVLTDREFELLAQGDWNKERVFCHFGPPAEKDYTPYVGVKMRVWSYRYKQNGVWPAFMYVYFGDDGLVKHHHPGPDPLSLREERPFFDF</sequence>
<feature type="chain" id="PRO_5038547815" description="Lipoprotein" evidence="1">
    <location>
        <begin position="22"/>
        <end position="166"/>
    </location>
</feature>
<dbReference type="Proteomes" id="UP000783934">
    <property type="component" value="Unassembled WGS sequence"/>
</dbReference>
<dbReference type="Proteomes" id="UP000700248">
    <property type="component" value="Unassembled WGS sequence"/>
</dbReference>
<evidence type="ECO:0000313" key="2">
    <source>
        <dbReference type="EMBL" id="HJH23732.1"/>
    </source>
</evidence>
<keyword evidence="1" id="KW-0732">Signal</keyword>
<dbReference type="RefSeq" id="WP_167660121.1">
    <property type="nucleotide sequence ID" value="NZ_BMCQ01000002.1"/>
</dbReference>
<evidence type="ECO:0000256" key="1">
    <source>
        <dbReference type="SAM" id="SignalP"/>
    </source>
</evidence>
<comment type="caution">
    <text evidence="2">The sequence shown here is derived from an EMBL/GenBank/DDBJ whole genome shotgun (WGS) entry which is preliminary data.</text>
</comment>
<keyword evidence="5" id="KW-1185">Reference proteome</keyword>
<feature type="signal peptide" evidence="1">
    <location>
        <begin position="1"/>
        <end position="21"/>
    </location>
</feature>
<evidence type="ECO:0008006" key="6">
    <source>
        <dbReference type="Google" id="ProtNLM"/>
    </source>
</evidence>
<accession>A0A9D2VFE6</accession>
<dbReference type="PROSITE" id="PS51257">
    <property type="entry name" value="PROKAR_LIPOPROTEIN"/>
    <property type="match status" value="1"/>
</dbReference>
<organism evidence="2 4">
    <name type="scientific">Paenalcaligenes hominis</name>
    <dbReference type="NCBI Taxonomy" id="643674"/>
    <lineage>
        <taxon>Bacteria</taxon>
        <taxon>Pseudomonadati</taxon>
        <taxon>Pseudomonadota</taxon>
        <taxon>Betaproteobacteria</taxon>
        <taxon>Burkholderiales</taxon>
        <taxon>Alcaligenaceae</taxon>
        <taxon>Paenalcaligenes</taxon>
    </lineage>
</organism>
<protein>
    <recommendedName>
        <fullName evidence="6">Lipoprotein</fullName>
    </recommendedName>
</protein>
<dbReference type="EMBL" id="JAATIZ010000001">
    <property type="protein sequence ID" value="NJB63784.1"/>
    <property type="molecule type" value="Genomic_DNA"/>
</dbReference>
<reference evidence="2" key="3">
    <citation type="submission" date="2021-09" db="EMBL/GenBank/DDBJ databases">
        <authorList>
            <person name="Gilroy R."/>
        </authorList>
    </citation>
    <scope>NUCLEOTIDE SEQUENCE</scope>
    <source>
        <strain evidence="2">CHK175-13533</strain>
    </source>
</reference>
<dbReference type="AlphaFoldDB" id="A0A9D2VFE6"/>